<sequence>MREADTIFPDVPEFSAHLRILREVRLANKVTNENKRKKLTKKQRNIILEKTGGRCHICGGPIDGIWVAGHVFAHTYGGEHTLDNYLPAHRICNAAKWFYGTEELQWILKFGVYFRTQLEEIGNPDAISLAKCFLEHEKRRESRRKVPATMETA</sequence>
<proteinExistence type="predicted"/>
<gene>
    <name evidence="1" type="ORF">Cenrod_0647</name>
</gene>
<dbReference type="EMBL" id="CP004885">
    <property type="protein sequence ID" value="AGX86755.1"/>
    <property type="molecule type" value="Genomic_DNA"/>
</dbReference>
<dbReference type="OrthoDB" id="9802901at2"/>
<dbReference type="RefSeq" id="WP_022771576.1">
    <property type="nucleotide sequence ID" value="NC_022576.1"/>
</dbReference>
<dbReference type="Gene3D" id="1.10.30.50">
    <property type="match status" value="1"/>
</dbReference>
<keyword evidence="2" id="KW-1185">Reference proteome</keyword>
<dbReference type="Proteomes" id="UP000017184">
    <property type="component" value="Chromosome"/>
</dbReference>
<dbReference type="eggNOG" id="COG1403">
    <property type="taxonomic scope" value="Bacteria"/>
</dbReference>
<dbReference type="HOGENOM" id="CLU_1709913_0_0_4"/>
<organism evidence="1 2">
    <name type="scientific">Candidatus Symbiobacter mobilis CR</name>
    <dbReference type="NCBI Taxonomy" id="946483"/>
    <lineage>
        <taxon>Bacteria</taxon>
        <taxon>Pseudomonadati</taxon>
        <taxon>Pseudomonadota</taxon>
        <taxon>Betaproteobacteria</taxon>
        <taxon>Burkholderiales</taxon>
        <taxon>Comamonadaceae</taxon>
    </lineage>
</organism>
<dbReference type="AlphaFoldDB" id="U5N643"/>
<evidence type="ECO:0000313" key="2">
    <source>
        <dbReference type="Proteomes" id="UP000017184"/>
    </source>
</evidence>
<dbReference type="InterPro" id="IPR003615">
    <property type="entry name" value="HNH_nuc"/>
</dbReference>
<evidence type="ECO:0000313" key="1">
    <source>
        <dbReference type="EMBL" id="AGX86755.1"/>
    </source>
</evidence>
<name>U5N643_9BURK</name>
<accession>U5N643</accession>
<dbReference type="CDD" id="cd00085">
    <property type="entry name" value="HNHc"/>
    <property type="match status" value="1"/>
</dbReference>
<dbReference type="KEGG" id="cbx:Cenrod_0647"/>
<protein>
    <submittedName>
        <fullName evidence="1">HNH nuclease</fullName>
    </submittedName>
</protein>
<dbReference type="STRING" id="946483.Cenrod_0647"/>
<reference evidence="1 2" key="1">
    <citation type="journal article" date="2013" name="Genome Biol.">
        <title>Genomic analysis reveals key aspects of prokaryotic symbiosis in the phototrophic consortium "Chlorochromatium aggregatum".</title>
        <authorList>
            <person name="Liu Z."/>
            <person name="Muller J."/>
            <person name="Li T."/>
            <person name="Alvey R.M."/>
            <person name="Vogl K."/>
            <person name="Frigaard N.U."/>
            <person name="Rockwell N.C."/>
            <person name="Boyd E.S."/>
            <person name="Tomsho L.P."/>
            <person name="Schuster S.C."/>
            <person name="Henke P."/>
            <person name="Rohde M."/>
            <person name="Overmann J."/>
            <person name="Bryant D.A."/>
        </authorList>
    </citation>
    <scope>NUCLEOTIDE SEQUENCE [LARGE SCALE GENOMIC DNA]</scope>
    <source>
        <strain evidence="1">CR</strain>
    </source>
</reference>